<sequence>MKTPSEASARLLRIRGLVQGVGYRNALHLEATRLGLSGWVRNRSDGSVEALVAGPAPALDELIAWARRGPPAARVGEVSWEAAPAPVEAGFRREETL</sequence>
<dbReference type="RefSeq" id="WP_141351000.1">
    <property type="nucleotide sequence ID" value="NZ_BJNV01000021.1"/>
</dbReference>
<comment type="caution">
    <text evidence="7">The sequence shown here is derived from an EMBL/GenBank/DDBJ whole genome shotgun (WGS) entry which is preliminary data.</text>
</comment>
<keyword evidence="8" id="KW-1185">Reference proteome</keyword>
<comment type="catalytic activity">
    <reaction evidence="3 4">
        <text>an acyl phosphate + H2O = a carboxylate + phosphate + H(+)</text>
        <dbReference type="Rhea" id="RHEA:14965"/>
        <dbReference type="ChEBI" id="CHEBI:15377"/>
        <dbReference type="ChEBI" id="CHEBI:15378"/>
        <dbReference type="ChEBI" id="CHEBI:29067"/>
        <dbReference type="ChEBI" id="CHEBI:43474"/>
        <dbReference type="ChEBI" id="CHEBI:59918"/>
        <dbReference type="EC" id="3.6.1.7"/>
    </reaction>
</comment>
<dbReference type="PROSITE" id="PS00151">
    <property type="entry name" value="ACYLPHOSPHATASE_2"/>
    <property type="match status" value="1"/>
</dbReference>
<dbReference type="InterPro" id="IPR001792">
    <property type="entry name" value="Acylphosphatase-like_dom"/>
</dbReference>
<evidence type="ECO:0000256" key="3">
    <source>
        <dbReference type="ARBA" id="ARBA00047645"/>
    </source>
</evidence>
<reference evidence="7 8" key="1">
    <citation type="submission" date="2019-06" db="EMBL/GenBank/DDBJ databases">
        <title>Whole genome shotgun sequence of Zoogloea ramigera NBRC 15342.</title>
        <authorList>
            <person name="Hosoyama A."/>
            <person name="Uohara A."/>
            <person name="Ohji S."/>
            <person name="Ichikawa N."/>
        </authorList>
    </citation>
    <scope>NUCLEOTIDE SEQUENCE [LARGE SCALE GENOMIC DNA]</scope>
    <source>
        <strain evidence="7 8">NBRC 15342</strain>
    </source>
</reference>
<evidence type="ECO:0000256" key="2">
    <source>
        <dbReference type="ARBA" id="ARBA00012150"/>
    </source>
</evidence>
<dbReference type="PANTHER" id="PTHR47268:SF4">
    <property type="entry name" value="ACYLPHOSPHATASE"/>
    <property type="match status" value="1"/>
</dbReference>
<evidence type="ECO:0000259" key="6">
    <source>
        <dbReference type="PROSITE" id="PS51160"/>
    </source>
</evidence>
<proteinExistence type="inferred from homology"/>
<dbReference type="PRINTS" id="PR00112">
    <property type="entry name" value="ACYLPHPHTASE"/>
</dbReference>
<dbReference type="InterPro" id="IPR017968">
    <property type="entry name" value="Acylphosphatase_CS"/>
</dbReference>
<feature type="domain" description="Acylphosphatase-like" evidence="6">
    <location>
        <begin position="9"/>
        <end position="95"/>
    </location>
</feature>
<dbReference type="EMBL" id="BJNV01000021">
    <property type="protein sequence ID" value="GEC95476.1"/>
    <property type="molecule type" value="Genomic_DNA"/>
</dbReference>
<dbReference type="PROSITE" id="PS51160">
    <property type="entry name" value="ACYLPHOSPHATASE_3"/>
    <property type="match status" value="1"/>
</dbReference>
<dbReference type="GO" id="GO:0003998">
    <property type="term" value="F:acylphosphatase activity"/>
    <property type="evidence" value="ECO:0007669"/>
    <property type="project" value="UniProtKB-EC"/>
</dbReference>
<evidence type="ECO:0000256" key="4">
    <source>
        <dbReference type="PROSITE-ProRule" id="PRU00520"/>
    </source>
</evidence>
<dbReference type="EC" id="3.6.1.7" evidence="2 4"/>
<evidence type="ECO:0000313" key="8">
    <source>
        <dbReference type="Proteomes" id="UP000318422"/>
    </source>
</evidence>
<dbReference type="Pfam" id="PF00708">
    <property type="entry name" value="Acylphosphatase"/>
    <property type="match status" value="1"/>
</dbReference>
<dbReference type="InterPro" id="IPR036046">
    <property type="entry name" value="Acylphosphatase-like_dom_sf"/>
</dbReference>
<dbReference type="Gene3D" id="3.30.70.100">
    <property type="match status" value="1"/>
</dbReference>
<dbReference type="AlphaFoldDB" id="A0A4Y4CT19"/>
<dbReference type="InterPro" id="IPR020456">
    <property type="entry name" value="Acylphosphatase"/>
</dbReference>
<feature type="active site" evidence="4">
    <location>
        <position position="42"/>
    </location>
</feature>
<gene>
    <name evidence="7" type="ORF">ZRA01_15490</name>
</gene>
<evidence type="ECO:0000256" key="1">
    <source>
        <dbReference type="ARBA" id="ARBA00005614"/>
    </source>
</evidence>
<feature type="active site" evidence="4">
    <location>
        <position position="24"/>
    </location>
</feature>
<name>A0A4Y4CT19_ZOORA</name>
<dbReference type="Proteomes" id="UP000318422">
    <property type="component" value="Unassembled WGS sequence"/>
</dbReference>
<dbReference type="OrthoDB" id="5295388at2"/>
<dbReference type="PANTHER" id="PTHR47268">
    <property type="entry name" value="ACYLPHOSPHATASE"/>
    <property type="match status" value="1"/>
</dbReference>
<dbReference type="SUPFAM" id="SSF54975">
    <property type="entry name" value="Acylphosphatase/BLUF domain-like"/>
    <property type="match status" value="1"/>
</dbReference>
<protein>
    <recommendedName>
        <fullName evidence="2 4">acylphosphatase</fullName>
        <ecNumber evidence="2 4">3.6.1.7</ecNumber>
    </recommendedName>
</protein>
<accession>A0A4Y4CT19</accession>
<comment type="similarity">
    <text evidence="1 5">Belongs to the acylphosphatase family.</text>
</comment>
<keyword evidence="4" id="KW-0378">Hydrolase</keyword>
<evidence type="ECO:0000313" key="7">
    <source>
        <dbReference type="EMBL" id="GEC95476.1"/>
    </source>
</evidence>
<organism evidence="7 8">
    <name type="scientific">Zoogloea ramigera</name>
    <dbReference type="NCBI Taxonomy" id="350"/>
    <lineage>
        <taxon>Bacteria</taxon>
        <taxon>Pseudomonadati</taxon>
        <taxon>Pseudomonadota</taxon>
        <taxon>Betaproteobacteria</taxon>
        <taxon>Rhodocyclales</taxon>
        <taxon>Zoogloeaceae</taxon>
        <taxon>Zoogloea</taxon>
    </lineage>
</organism>
<evidence type="ECO:0000256" key="5">
    <source>
        <dbReference type="RuleBase" id="RU004168"/>
    </source>
</evidence>